<gene>
    <name evidence="2" type="ORF">Q3V37_20655</name>
</gene>
<sequence>METSGHIDGVVNNAGIEGKHSLTEDYDRALPEREGIPLRAQCRDR</sequence>
<evidence type="ECO:0000313" key="3">
    <source>
        <dbReference type="Proteomes" id="UP001235874"/>
    </source>
</evidence>
<name>A0AAJ6HSI6_9ACTN</name>
<evidence type="ECO:0000313" key="2">
    <source>
        <dbReference type="EMBL" id="WLS43808.1"/>
    </source>
</evidence>
<protein>
    <submittedName>
        <fullName evidence="2">Uncharacterized protein</fullName>
    </submittedName>
</protein>
<feature type="region of interest" description="Disordered" evidence="1">
    <location>
        <begin position="1"/>
        <end position="27"/>
    </location>
</feature>
<dbReference type="AlphaFoldDB" id="A0AAJ6HSI6"/>
<proteinExistence type="predicted"/>
<reference evidence="2 3" key="1">
    <citation type="submission" date="2023-07" db="EMBL/GenBank/DDBJ databases">
        <title>Micromonospora profundi TRM 95458 converts glycerol to a new osmotic compound.</title>
        <authorList>
            <person name="Lu D."/>
        </authorList>
    </citation>
    <scope>NUCLEOTIDE SEQUENCE [LARGE SCALE GENOMIC DNA]</scope>
    <source>
        <strain evidence="2 3">TRM95458</strain>
    </source>
</reference>
<evidence type="ECO:0000256" key="1">
    <source>
        <dbReference type="SAM" id="MobiDB-lite"/>
    </source>
</evidence>
<dbReference type="EMBL" id="CP130472">
    <property type="protein sequence ID" value="WLS43808.1"/>
    <property type="molecule type" value="Genomic_DNA"/>
</dbReference>
<keyword evidence="3" id="KW-1185">Reference proteome</keyword>
<accession>A0AAJ6HSI6</accession>
<feature type="compositionally biased region" description="Basic and acidic residues" evidence="1">
    <location>
        <begin position="17"/>
        <end position="27"/>
    </location>
</feature>
<dbReference type="Proteomes" id="UP001235874">
    <property type="component" value="Chromosome"/>
</dbReference>
<organism evidence="2 3">
    <name type="scientific">Micromonospora profundi</name>
    <dbReference type="NCBI Taxonomy" id="1420889"/>
    <lineage>
        <taxon>Bacteria</taxon>
        <taxon>Bacillati</taxon>
        <taxon>Actinomycetota</taxon>
        <taxon>Actinomycetes</taxon>
        <taxon>Micromonosporales</taxon>
        <taxon>Micromonosporaceae</taxon>
        <taxon>Micromonospora</taxon>
    </lineage>
</organism>
<dbReference type="KEGG" id="mprn:Q3V37_20655"/>
<dbReference type="RefSeq" id="WP_306271275.1">
    <property type="nucleotide sequence ID" value="NZ_CP130472.1"/>
</dbReference>